<gene>
    <name evidence="1" type="ORF">CYLTODRAFT_424562</name>
</gene>
<protein>
    <recommendedName>
        <fullName evidence="3">F-box domain-containing protein</fullName>
    </recommendedName>
</protein>
<dbReference type="STRING" id="1314674.A0A0D7B405"/>
<keyword evidence="2" id="KW-1185">Reference proteome</keyword>
<reference evidence="1 2" key="1">
    <citation type="journal article" date="2015" name="Fungal Genet. Biol.">
        <title>Evolution of novel wood decay mechanisms in Agaricales revealed by the genome sequences of Fistulina hepatica and Cylindrobasidium torrendii.</title>
        <authorList>
            <person name="Floudas D."/>
            <person name="Held B.W."/>
            <person name="Riley R."/>
            <person name="Nagy L.G."/>
            <person name="Koehler G."/>
            <person name="Ransdell A.S."/>
            <person name="Younus H."/>
            <person name="Chow J."/>
            <person name="Chiniquy J."/>
            <person name="Lipzen A."/>
            <person name="Tritt A."/>
            <person name="Sun H."/>
            <person name="Haridas S."/>
            <person name="LaButti K."/>
            <person name="Ohm R.A."/>
            <person name="Kues U."/>
            <person name="Blanchette R.A."/>
            <person name="Grigoriev I.V."/>
            <person name="Minto R.E."/>
            <person name="Hibbett D.S."/>
        </authorList>
    </citation>
    <scope>NUCLEOTIDE SEQUENCE [LARGE SCALE GENOMIC DNA]</scope>
    <source>
        <strain evidence="1 2">FP15055 ss-10</strain>
    </source>
</reference>
<organism evidence="1 2">
    <name type="scientific">Cylindrobasidium torrendii FP15055 ss-10</name>
    <dbReference type="NCBI Taxonomy" id="1314674"/>
    <lineage>
        <taxon>Eukaryota</taxon>
        <taxon>Fungi</taxon>
        <taxon>Dikarya</taxon>
        <taxon>Basidiomycota</taxon>
        <taxon>Agaricomycotina</taxon>
        <taxon>Agaricomycetes</taxon>
        <taxon>Agaricomycetidae</taxon>
        <taxon>Agaricales</taxon>
        <taxon>Marasmiineae</taxon>
        <taxon>Physalacriaceae</taxon>
        <taxon>Cylindrobasidium</taxon>
    </lineage>
</organism>
<sequence>MALITSIPLELLQHIFLYACLEEGFMYPLRLGRNIRPMQHVLLQVCHHWHNSVCSASRLWSSVWIFWPPNYEIVDSEKIQRILQDVVRRSRTALLDIALTGDAWDSFIAGS</sequence>
<dbReference type="Proteomes" id="UP000054007">
    <property type="component" value="Unassembled WGS sequence"/>
</dbReference>
<proteinExistence type="predicted"/>
<accession>A0A0D7B405</accession>
<dbReference type="AlphaFoldDB" id="A0A0D7B405"/>
<name>A0A0D7B405_9AGAR</name>
<dbReference type="EMBL" id="KN880600">
    <property type="protein sequence ID" value="KIY65212.1"/>
    <property type="molecule type" value="Genomic_DNA"/>
</dbReference>
<evidence type="ECO:0000313" key="2">
    <source>
        <dbReference type="Proteomes" id="UP000054007"/>
    </source>
</evidence>
<evidence type="ECO:0008006" key="3">
    <source>
        <dbReference type="Google" id="ProtNLM"/>
    </source>
</evidence>
<evidence type="ECO:0000313" key="1">
    <source>
        <dbReference type="EMBL" id="KIY65212.1"/>
    </source>
</evidence>